<feature type="transmembrane region" description="Helical" evidence="2">
    <location>
        <begin position="79"/>
        <end position="101"/>
    </location>
</feature>
<feature type="compositionally biased region" description="Low complexity" evidence="1">
    <location>
        <begin position="573"/>
        <end position="587"/>
    </location>
</feature>
<keyword evidence="2" id="KW-0472">Membrane</keyword>
<feature type="compositionally biased region" description="Polar residues" evidence="1">
    <location>
        <begin position="588"/>
        <end position="617"/>
    </location>
</feature>
<feature type="compositionally biased region" description="Polar residues" evidence="1">
    <location>
        <begin position="407"/>
        <end position="424"/>
    </location>
</feature>
<dbReference type="Proteomes" id="UP000295165">
    <property type="component" value="Unassembled WGS sequence"/>
</dbReference>
<keyword evidence="2" id="KW-1133">Transmembrane helix</keyword>
<feature type="compositionally biased region" description="Low complexity" evidence="1">
    <location>
        <begin position="510"/>
        <end position="527"/>
    </location>
</feature>
<feature type="compositionally biased region" description="Polar residues" evidence="1">
    <location>
        <begin position="367"/>
        <end position="387"/>
    </location>
</feature>
<feature type="transmembrane region" description="Helical" evidence="2">
    <location>
        <begin position="122"/>
        <end position="140"/>
    </location>
</feature>
<feature type="region of interest" description="Disordered" evidence="1">
    <location>
        <begin position="771"/>
        <end position="802"/>
    </location>
</feature>
<evidence type="ECO:0000256" key="1">
    <source>
        <dbReference type="SAM" id="MobiDB-lite"/>
    </source>
</evidence>
<feature type="compositionally biased region" description="Low complexity" evidence="1">
    <location>
        <begin position="338"/>
        <end position="359"/>
    </location>
</feature>
<feature type="compositionally biased region" description="Polar residues" evidence="1">
    <location>
        <begin position="733"/>
        <end position="746"/>
    </location>
</feature>
<comment type="caution">
    <text evidence="3">The sequence shown here is derived from an EMBL/GenBank/DDBJ whole genome shotgun (WGS) entry which is preliminary data.</text>
</comment>
<feature type="region of interest" description="Disordered" evidence="1">
    <location>
        <begin position="330"/>
        <end position="617"/>
    </location>
</feature>
<feature type="region of interest" description="Disordered" evidence="1">
    <location>
        <begin position="845"/>
        <end position="869"/>
    </location>
</feature>
<feature type="transmembrane region" description="Helical" evidence="2">
    <location>
        <begin position="255"/>
        <end position="274"/>
    </location>
</feature>
<organism evidence="3 4">
    <name type="scientific">Mycobacteroides franklinii</name>
    <dbReference type="NCBI Taxonomy" id="948102"/>
    <lineage>
        <taxon>Bacteria</taxon>
        <taxon>Bacillati</taxon>
        <taxon>Actinomycetota</taxon>
        <taxon>Actinomycetes</taxon>
        <taxon>Mycobacteriales</taxon>
        <taxon>Mycobacteriaceae</taxon>
        <taxon>Mycobacteroides</taxon>
    </lineage>
</organism>
<dbReference type="AlphaFoldDB" id="A0A4R8RMF1"/>
<feature type="transmembrane region" description="Helical" evidence="2">
    <location>
        <begin position="49"/>
        <end position="67"/>
    </location>
</feature>
<keyword evidence="2" id="KW-0812">Transmembrane</keyword>
<feature type="region of interest" description="Disordered" evidence="1">
    <location>
        <begin position="733"/>
        <end position="757"/>
    </location>
</feature>
<keyword evidence="4" id="KW-1185">Reference proteome</keyword>
<evidence type="ECO:0000256" key="2">
    <source>
        <dbReference type="SAM" id="Phobius"/>
    </source>
</evidence>
<protein>
    <submittedName>
        <fullName evidence="3">Uncharacterized protein</fullName>
    </submittedName>
</protein>
<gene>
    <name evidence="3" type="ORF">CCUG63697_00068</name>
</gene>
<feature type="compositionally biased region" description="Low complexity" evidence="1">
    <location>
        <begin position="388"/>
        <end position="406"/>
    </location>
</feature>
<name>A0A4R8RMF1_9MYCO</name>
<feature type="region of interest" description="Disordered" evidence="1">
    <location>
        <begin position="15"/>
        <end position="43"/>
    </location>
</feature>
<feature type="transmembrane region" description="Helical" evidence="2">
    <location>
        <begin position="295"/>
        <end position="316"/>
    </location>
</feature>
<evidence type="ECO:0000313" key="4">
    <source>
        <dbReference type="Proteomes" id="UP000295165"/>
    </source>
</evidence>
<feature type="compositionally biased region" description="Basic and acidic residues" evidence="1">
    <location>
        <begin position="531"/>
        <end position="548"/>
    </location>
</feature>
<feature type="transmembrane region" description="Helical" evidence="2">
    <location>
        <begin position="160"/>
        <end position="180"/>
    </location>
</feature>
<reference evidence="3 4" key="1">
    <citation type="journal article" date="2019" name="Sci. Rep.">
        <title>Extended insight into the Mycobacterium chelonae-abscessus complex through whole genome sequencing of Mycobacterium salmoniphilum outbreak and Mycobacterium salmoniphilum-like strains.</title>
        <authorList>
            <person name="Behra P.R.K."/>
            <person name="Das S."/>
            <person name="Pettersson B.M.F."/>
            <person name="Shirreff L."/>
            <person name="DuCote T."/>
            <person name="Jacobsson K.G."/>
            <person name="Ennis D.G."/>
            <person name="Kirsebom L.A."/>
        </authorList>
    </citation>
    <scope>NUCLEOTIDE SEQUENCE [LARGE SCALE GENOMIC DNA]</scope>
    <source>
        <strain evidence="3 4">CCUG 63697</strain>
    </source>
</reference>
<evidence type="ECO:0000313" key="3">
    <source>
        <dbReference type="EMBL" id="TDZ53767.1"/>
    </source>
</evidence>
<dbReference type="EMBL" id="PECC01000010">
    <property type="protein sequence ID" value="TDZ53767.1"/>
    <property type="molecule type" value="Genomic_DNA"/>
</dbReference>
<proteinExistence type="predicted"/>
<sequence>MAGYELPTERLTNIAESRGGNTPGAVPKKFSGGDSETLQSSGGARGRHLPAFATGLALVVVGVAGLHHLYRGGDSAGDWIVWVAVLLAWLTALGGGVKLATWGIKPVIDAVSEAAQERFSEAVQATVAALGVVFGAVGLWCALRGGYAQWWQSISGEPGWSLTMGVGQMLVAVLAGAALFTGGKYLAGLTGQVLADAGLIRTENTAAHRNPTDDGAGAESHPVLVAALAAGGLALVAMTVWLTPKLAPTVIGTNTVAAAGAIAALLLWGVGANLGWWKGLEGLYAWATAASQKTAAVAGVVAVLMFSAGGLGLGWFTPATVPQAHAQCPPDCGGGSNGSNSYGPDASQFQPPQMPNQMPDYQGGNYGSNQAPLDQNSGISIYNTQAPSVSQGTSGQSAQQSLQGSQTPQHGSQIPDYQSATPYTQGPGAPNPDYNGGQANPGTNTGSQGGQANQGAPQQQTPQQPPANQDQGQQPPQQSDQQKIDDLTKQLQNQQQQSTQDRQRIDDMTKQLQQQKGQQKQNGNQKLPKAPSKDKKKDDQQDRDKQSGDNDLTALLLGAASTRRRKQGEQDQPEQGQQQAQGPDTQALTQDGAQMGQSLPSDVTNTVSDSVNLGQSAGSAAQNFGSAAQAGASIASSAQSGAVNPMDAVALVQGISGGVSDTADAVNSGTSIASTWLNEAGQGAQLAADANPQLKPQAQQVEQLTKTAGQVSDLTGQVASGVSQASGLVNTASSLGASGMPDTSGTAEAMSGPADNVTNAAADAQPVELMSGPVPQDVTGGDTPAPATPPPPDPAINGPAGTPTLEQTRYDLVTAFPNAGPGYQYGGDPSKFPTPQATDPHTQAITNTLPKTDPPHRAIPTGTMTGPNGTKYQFVSTPDGTGTGVAEFVTNGSVYDVTNPASPKKLGDLPQIYQPSGVITNEGGQQTVTLIGNSSSEDTVRQMWTAPYDPKTPNSWINNLTPGGVVTGLPGNRESQVVPLLGGGNLFVGTSGDGISGVTAGTTNGLQNASAVTLVSALDLRGSGGPDLRTVYGPSIVSQVLSPDKTVETITMRVSTWPAVGEFLAAQNAPGSTPETIAAAMKAAYPDWKPAPGELFPYNPMTYLTTFTVAHPSPAP</sequence>
<feature type="transmembrane region" description="Helical" evidence="2">
    <location>
        <begin position="223"/>
        <end position="243"/>
    </location>
</feature>
<feature type="compositionally biased region" description="Low complexity" evidence="1">
    <location>
        <begin position="442"/>
        <end position="481"/>
    </location>
</feature>
<accession>A0A4R8RMF1</accession>
<dbReference type="RefSeq" id="WP_237158219.1">
    <property type="nucleotide sequence ID" value="NZ_PECB01000001.1"/>
</dbReference>
<feature type="compositionally biased region" description="Low complexity" evidence="1">
    <location>
        <begin position="489"/>
        <end position="500"/>
    </location>
</feature>